<dbReference type="EMBL" id="LKBG01000229">
    <property type="protein sequence ID" value="KQB34640.1"/>
    <property type="molecule type" value="Genomic_DNA"/>
</dbReference>
<evidence type="ECO:0000313" key="3">
    <source>
        <dbReference type="Proteomes" id="UP000050320"/>
    </source>
</evidence>
<dbReference type="AlphaFoldDB" id="A0A0Q0RXF1"/>
<dbReference type="InterPro" id="IPR036390">
    <property type="entry name" value="WH_DNA-bd_sf"/>
</dbReference>
<dbReference type="Gene3D" id="1.10.10.10">
    <property type="entry name" value="Winged helix-like DNA-binding domain superfamily/Winged helix DNA-binding domain"/>
    <property type="match status" value="1"/>
</dbReference>
<name>A0A0Q0RXF1_9ARCH</name>
<dbReference type="RefSeq" id="WP_052656833.1">
    <property type="nucleotide sequence ID" value="NZ_JBBYJF010000006.1"/>
</dbReference>
<dbReference type="Pfam" id="PF03551">
    <property type="entry name" value="PadR"/>
    <property type="match status" value="1"/>
</dbReference>
<evidence type="ECO:0000313" key="2">
    <source>
        <dbReference type="EMBL" id="KQB34640.1"/>
    </source>
</evidence>
<reference evidence="2 3" key="1">
    <citation type="submission" date="2015-09" db="EMBL/GenBank/DDBJ databases">
        <title>Heavy metals and arsenic resistance mechanisms in polyextremophilic archaea of the family Ferroplasmaceae.</title>
        <authorList>
            <person name="Bulaev A.G."/>
            <person name="Kanygina A.V."/>
        </authorList>
    </citation>
    <scope>NUCLEOTIDE SEQUENCE [LARGE SCALE GENOMIC DNA]</scope>
    <source>
        <strain evidence="2 3">VT</strain>
    </source>
</reference>
<dbReference type="GeneID" id="84222100"/>
<sequence length="140" mass="16612">MKAHISDLFILEQIYSTEKKPYDIIKGIRKKFDADYKPSTGMIYPSLKRLMGNNLITKNEGRYKITEAGIEYFNKNKENYEKMVENFTENKIFFRNLRKSVLNLIDVIKESDKDYIKNNQDKIIRAIDEISSRISKMEIE</sequence>
<dbReference type="PANTHER" id="PTHR43252">
    <property type="entry name" value="TRANSCRIPTIONAL REGULATOR YQJI"/>
    <property type="match status" value="1"/>
</dbReference>
<evidence type="ECO:0000259" key="1">
    <source>
        <dbReference type="Pfam" id="PF03551"/>
    </source>
</evidence>
<proteinExistence type="predicted"/>
<dbReference type="Proteomes" id="UP000050320">
    <property type="component" value="Unassembled WGS sequence"/>
</dbReference>
<keyword evidence="3" id="KW-1185">Reference proteome</keyword>
<dbReference type="OrthoDB" id="56053at2157"/>
<accession>A0A0Q0RXF1</accession>
<organism evidence="2 3">
    <name type="scientific">Acidiplasma aeolicum</name>
    <dbReference type="NCBI Taxonomy" id="507754"/>
    <lineage>
        <taxon>Archaea</taxon>
        <taxon>Methanobacteriati</taxon>
        <taxon>Thermoplasmatota</taxon>
        <taxon>Thermoplasmata</taxon>
        <taxon>Thermoplasmatales</taxon>
        <taxon>Ferroplasmaceae</taxon>
        <taxon>Acidiplasma</taxon>
    </lineage>
</organism>
<feature type="domain" description="Transcription regulator PadR N-terminal" evidence="1">
    <location>
        <begin position="11"/>
        <end position="73"/>
    </location>
</feature>
<protein>
    <recommendedName>
        <fullName evidence="1">Transcription regulator PadR N-terminal domain-containing protein</fullName>
    </recommendedName>
</protein>
<comment type="caution">
    <text evidence="2">The sequence shown here is derived from an EMBL/GenBank/DDBJ whole genome shotgun (WGS) entry which is preliminary data.</text>
</comment>
<dbReference type="InterPro" id="IPR005149">
    <property type="entry name" value="Tscrpt_reg_PadR_N"/>
</dbReference>
<dbReference type="SUPFAM" id="SSF46785">
    <property type="entry name" value="Winged helix' DNA-binding domain"/>
    <property type="match status" value="1"/>
</dbReference>
<gene>
    <name evidence="2" type="ORF">AOG54_04280</name>
</gene>
<dbReference type="PANTHER" id="PTHR43252:SF7">
    <property type="entry name" value="TRANSCRIPTIONAL REGULATOR YQJI"/>
    <property type="match status" value="1"/>
</dbReference>
<dbReference type="InterPro" id="IPR036388">
    <property type="entry name" value="WH-like_DNA-bd_sf"/>
</dbReference>